<feature type="domain" description="Biotin carboxylation" evidence="11">
    <location>
        <begin position="1"/>
        <end position="401"/>
    </location>
</feature>
<dbReference type="SUPFAM" id="SSF50891">
    <property type="entry name" value="Cyclophilin-like"/>
    <property type="match status" value="2"/>
</dbReference>
<evidence type="ECO:0000259" key="10">
    <source>
        <dbReference type="PROSITE" id="PS50975"/>
    </source>
</evidence>
<dbReference type="InterPro" id="IPR011761">
    <property type="entry name" value="ATP-grasp"/>
</dbReference>
<dbReference type="Proteomes" id="UP001165205">
    <property type="component" value="Unassembled WGS sequence"/>
</dbReference>
<dbReference type="Gene3D" id="2.40.50.100">
    <property type="match status" value="1"/>
</dbReference>
<organism evidence="12 13">
    <name type="scientific">Aspergillus oryzae</name>
    <name type="common">Yellow koji mold</name>
    <dbReference type="NCBI Taxonomy" id="5062"/>
    <lineage>
        <taxon>Eukaryota</taxon>
        <taxon>Fungi</taxon>
        <taxon>Dikarya</taxon>
        <taxon>Ascomycota</taxon>
        <taxon>Pezizomycotina</taxon>
        <taxon>Eurotiomycetes</taxon>
        <taxon>Eurotiomycetidae</taxon>
        <taxon>Eurotiales</taxon>
        <taxon>Aspergillaceae</taxon>
        <taxon>Aspergillus</taxon>
        <taxon>Aspergillus subgen. Circumdati</taxon>
    </lineage>
</organism>
<keyword evidence="4" id="KW-0378">Hydrolase</keyword>
<dbReference type="InterPro" id="IPR050856">
    <property type="entry name" value="Biotin_carboxylase_complex"/>
</dbReference>
<evidence type="ECO:0000256" key="7">
    <source>
        <dbReference type="PROSITE-ProRule" id="PRU00409"/>
    </source>
</evidence>
<dbReference type="InterPro" id="IPR016185">
    <property type="entry name" value="PreATP-grasp_dom_sf"/>
</dbReference>
<dbReference type="InterPro" id="IPR029000">
    <property type="entry name" value="Cyclophilin-like_dom_sf"/>
</dbReference>
<evidence type="ECO:0000256" key="5">
    <source>
        <dbReference type="ARBA" id="ARBA00022840"/>
    </source>
</evidence>
<sequence>MESLKTLLVANRGEIAVRILKTAKYEYLDHASKRNHVDAIIPGYGFLSENADFARAIAKAGMVFAGPSPECIEAFGLKHTARDLATKAGVPIVPGSTGLVTSEEDAVKVMLKATAGGGGMGLLTCSSEDEVRESFATVRSRGEALFKNAGLFIERYYPSSHHIEVQVFGNGDGKAIAIGERECSIQRRHQKIIEECPSPFVTRNPGLRESLGDAAVRLAESIKYGSAGTIEYLVDDETGAFFFLEMNTRLQVEHGITELCYGVDLVELMLKQADAQLSGKKGLEVAFLTGITVDAPSGAAIEARVYAENPTKDFAPCPGTLQSVEWKELPGSRIDTWVYRGIKVMLHSPSRTQAIEGMRTILTQSRICGPPTNLEFLAEILTDERFVTGNTLTRFLDDFQWKLSAIDVMSGGAYTLIEDWPGRPTLGKGFCHSGPMDPLAFRIANALVGNPVGLEALEITLSGPELHFLGPALISLCGAPVEASLDNVPVRMWSRIKVEAGQRLKIGKTIGNGCRAYLAVFGGFLNVAEWFGSKSTSPMVGVGGYQGRQLASGDLLSITNDAPDTLGDLSIPEHLIPKYPDHWELLSMPGPYDEGYLTPESIDMLYETEWKISHNAARGGIRLLGPKPKWARSDGGEGGAHPSNLIEYGYAIGSLNWTGDDPVIFPQDAPDFGGFISSHTIVKADLWKLGQVKAGDTLKYRATSLEDALAARNHMERFVREVVKCCYEGGNFGDIAPLKDTLPSALTAEIRGTGVVHQIPEHGTQPLVNYRQVETKLGDLSEAKMPSRLFKLPLAFESQRQKDAIARYMETQRPYASYLPDNMNFVAKNNAFTKAEVENIYLTARLMVVSVGFFTALPLALPVDPRQRMNCPKMNPSRVYTPAGSVSWGGSCMALYNVDSPGGYQMTGMTIPGVDILGSKKGYTPDRPWLFEEFDQITFYRVSEEEYEKELALFNSGRYEYQWEEVIFDMAEHNKLLHDTKEEVAAIRARQRKAQDEMDKLEAELLIHWAKEKAEKGVPVDAIENLLKDPQILPIEAPLNANIWKVEVKQGDKLDEGQIVVILEAMKLEIAVRTELHAAGATVEKVLVQPGDSIEAGKPLILVRNA</sequence>
<evidence type="ECO:0000256" key="2">
    <source>
        <dbReference type="ARBA" id="ARBA00022598"/>
    </source>
</evidence>
<dbReference type="SMART" id="SM00796">
    <property type="entry name" value="AHS1"/>
    <property type="match status" value="1"/>
</dbReference>
<dbReference type="SMART" id="SM00878">
    <property type="entry name" value="Biotin_carb_C"/>
    <property type="match status" value="1"/>
</dbReference>
<evidence type="ECO:0000256" key="3">
    <source>
        <dbReference type="ARBA" id="ARBA00022741"/>
    </source>
</evidence>
<comment type="cofactor">
    <cofactor evidence="1">
        <name>biotin</name>
        <dbReference type="ChEBI" id="CHEBI:57586"/>
    </cofactor>
</comment>
<protein>
    <submittedName>
        <fullName evidence="12">Unnamed protein product</fullName>
    </submittedName>
</protein>
<dbReference type="Pfam" id="PF00289">
    <property type="entry name" value="Biotin_carb_N"/>
    <property type="match status" value="1"/>
</dbReference>
<dbReference type="GO" id="GO:0046872">
    <property type="term" value="F:metal ion binding"/>
    <property type="evidence" value="ECO:0007669"/>
    <property type="project" value="InterPro"/>
</dbReference>
<dbReference type="InterPro" id="IPR005479">
    <property type="entry name" value="CPAse_ATP-bd"/>
</dbReference>
<feature type="coiled-coil region" evidence="8">
    <location>
        <begin position="970"/>
        <end position="1004"/>
    </location>
</feature>
<dbReference type="AlphaFoldDB" id="A0AAN4YEF9"/>
<evidence type="ECO:0000259" key="9">
    <source>
        <dbReference type="PROSITE" id="PS50968"/>
    </source>
</evidence>
<dbReference type="PANTHER" id="PTHR18866">
    <property type="entry name" value="CARBOXYLASE:PYRUVATE/ACETYL-COA/PROPIONYL-COA CARBOXYLASE"/>
    <property type="match status" value="1"/>
</dbReference>
<dbReference type="GO" id="GO:0016874">
    <property type="term" value="F:ligase activity"/>
    <property type="evidence" value="ECO:0007669"/>
    <property type="project" value="UniProtKB-KW"/>
</dbReference>
<dbReference type="SUPFAM" id="SSF56059">
    <property type="entry name" value="Glutathione synthetase ATP-binding domain-like"/>
    <property type="match status" value="1"/>
</dbReference>
<dbReference type="CDD" id="cd06850">
    <property type="entry name" value="biotinyl_domain"/>
    <property type="match status" value="1"/>
</dbReference>
<keyword evidence="8" id="KW-0175">Coiled coil</keyword>
<dbReference type="SUPFAM" id="SSF52440">
    <property type="entry name" value="PreATP-grasp domain"/>
    <property type="match status" value="1"/>
</dbReference>
<feature type="domain" description="Lipoyl-binding" evidence="9">
    <location>
        <begin position="1024"/>
        <end position="1104"/>
    </location>
</feature>
<proteinExistence type="predicted"/>
<name>A0AAN4YEF9_ASPOZ</name>
<dbReference type="Gene3D" id="3.30.470.20">
    <property type="entry name" value="ATP-grasp fold, B domain"/>
    <property type="match status" value="1"/>
</dbReference>
<dbReference type="InterPro" id="IPR005481">
    <property type="entry name" value="BC-like_N"/>
</dbReference>
<dbReference type="InterPro" id="IPR011053">
    <property type="entry name" value="Single_hybrid_motif"/>
</dbReference>
<dbReference type="GO" id="GO:0016787">
    <property type="term" value="F:hydrolase activity"/>
    <property type="evidence" value="ECO:0007669"/>
    <property type="project" value="UniProtKB-KW"/>
</dbReference>
<dbReference type="InterPro" id="IPR005482">
    <property type="entry name" value="Biotin_COase_C"/>
</dbReference>
<keyword evidence="2" id="KW-0436">Ligase</keyword>
<keyword evidence="6" id="KW-0092">Biotin</keyword>
<comment type="caution">
    <text evidence="12">The sequence shown here is derived from an EMBL/GenBank/DDBJ whole genome shotgun (WGS) entry which is preliminary data.</text>
</comment>
<keyword evidence="3 7" id="KW-0547">Nucleotide-binding</keyword>
<evidence type="ECO:0000256" key="6">
    <source>
        <dbReference type="ARBA" id="ARBA00023267"/>
    </source>
</evidence>
<evidence type="ECO:0000256" key="8">
    <source>
        <dbReference type="SAM" id="Coils"/>
    </source>
</evidence>
<dbReference type="InterPro" id="IPR000089">
    <property type="entry name" value="Biotin_lipoyl"/>
</dbReference>
<evidence type="ECO:0000256" key="4">
    <source>
        <dbReference type="ARBA" id="ARBA00022801"/>
    </source>
</evidence>
<dbReference type="PROSITE" id="PS50975">
    <property type="entry name" value="ATP_GRASP"/>
    <property type="match status" value="1"/>
</dbReference>
<dbReference type="Pfam" id="PF02682">
    <property type="entry name" value="CT_C_D"/>
    <property type="match status" value="1"/>
</dbReference>
<evidence type="ECO:0000313" key="13">
    <source>
        <dbReference type="Proteomes" id="UP001165205"/>
    </source>
</evidence>
<dbReference type="InterPro" id="IPR011054">
    <property type="entry name" value="Rudment_hybrid_motif"/>
</dbReference>
<dbReference type="PROSITE" id="PS00867">
    <property type="entry name" value="CPSASE_2"/>
    <property type="match status" value="1"/>
</dbReference>
<dbReference type="EMBL" id="BSYA01000018">
    <property type="protein sequence ID" value="GMG25353.1"/>
    <property type="molecule type" value="Genomic_DNA"/>
</dbReference>
<evidence type="ECO:0000313" key="12">
    <source>
        <dbReference type="EMBL" id="GMG25353.1"/>
    </source>
</evidence>
<dbReference type="Pfam" id="PF02626">
    <property type="entry name" value="CT_A_B"/>
    <property type="match status" value="1"/>
</dbReference>
<dbReference type="PROSITE" id="PS50968">
    <property type="entry name" value="BIOTINYL_LIPOYL"/>
    <property type="match status" value="1"/>
</dbReference>
<evidence type="ECO:0000256" key="1">
    <source>
        <dbReference type="ARBA" id="ARBA00001953"/>
    </source>
</evidence>
<dbReference type="Gene3D" id="2.40.100.10">
    <property type="entry name" value="Cyclophilin-like"/>
    <property type="match status" value="2"/>
</dbReference>
<dbReference type="SMART" id="SM00797">
    <property type="entry name" value="AHS2"/>
    <property type="match status" value="1"/>
</dbReference>
<feature type="domain" description="ATP-grasp" evidence="10">
    <location>
        <begin position="82"/>
        <end position="274"/>
    </location>
</feature>
<dbReference type="InterPro" id="IPR003833">
    <property type="entry name" value="CT_C_D"/>
</dbReference>
<dbReference type="Pfam" id="PF00364">
    <property type="entry name" value="Biotin_lipoyl"/>
    <property type="match status" value="1"/>
</dbReference>
<dbReference type="SUPFAM" id="SSF51230">
    <property type="entry name" value="Single hybrid motif"/>
    <property type="match status" value="1"/>
</dbReference>
<evidence type="ECO:0000259" key="11">
    <source>
        <dbReference type="PROSITE" id="PS50979"/>
    </source>
</evidence>
<accession>A0AAN4YEF9</accession>
<dbReference type="InterPro" id="IPR003778">
    <property type="entry name" value="CT_A_B"/>
</dbReference>
<dbReference type="PROSITE" id="PS50979">
    <property type="entry name" value="BC"/>
    <property type="match status" value="1"/>
</dbReference>
<dbReference type="Pfam" id="PF02786">
    <property type="entry name" value="CPSase_L_D2"/>
    <property type="match status" value="1"/>
</dbReference>
<keyword evidence="5 7" id="KW-0067">ATP-binding</keyword>
<dbReference type="PANTHER" id="PTHR18866:SF128">
    <property type="entry name" value="UREA AMIDOLYASE"/>
    <property type="match status" value="1"/>
</dbReference>
<dbReference type="InterPro" id="IPR011764">
    <property type="entry name" value="Biotin_carboxylation_dom"/>
</dbReference>
<dbReference type="SUPFAM" id="SSF51246">
    <property type="entry name" value="Rudiment single hybrid motif"/>
    <property type="match status" value="1"/>
</dbReference>
<reference evidence="12" key="1">
    <citation type="submission" date="2023-04" db="EMBL/GenBank/DDBJ databases">
        <title>Aspergillus oryzae NBRC 4228.</title>
        <authorList>
            <person name="Ichikawa N."/>
            <person name="Sato H."/>
            <person name="Tonouchi N."/>
        </authorList>
    </citation>
    <scope>NUCLEOTIDE SEQUENCE</scope>
    <source>
        <strain evidence="12">NBRC 4228</strain>
    </source>
</reference>
<dbReference type="GO" id="GO:0005524">
    <property type="term" value="F:ATP binding"/>
    <property type="evidence" value="ECO:0007669"/>
    <property type="project" value="UniProtKB-UniRule"/>
</dbReference>
<dbReference type="Pfam" id="PF02785">
    <property type="entry name" value="Biotin_carb_C"/>
    <property type="match status" value="1"/>
</dbReference>
<gene>
    <name evidence="12" type="ORF">Aory04_000241000</name>
</gene>